<dbReference type="EMBL" id="CM046391">
    <property type="protein sequence ID" value="KAI8559492.1"/>
    <property type="molecule type" value="Genomic_DNA"/>
</dbReference>
<evidence type="ECO:0000313" key="2">
    <source>
        <dbReference type="Proteomes" id="UP001062846"/>
    </source>
</evidence>
<protein>
    <submittedName>
        <fullName evidence="1">Uncharacterized protein</fullName>
    </submittedName>
</protein>
<comment type="caution">
    <text evidence="1">The sequence shown here is derived from an EMBL/GenBank/DDBJ whole genome shotgun (WGS) entry which is preliminary data.</text>
</comment>
<proteinExistence type="predicted"/>
<keyword evidence="2" id="KW-1185">Reference proteome</keyword>
<evidence type="ECO:0000313" key="1">
    <source>
        <dbReference type="EMBL" id="KAI8559492.1"/>
    </source>
</evidence>
<name>A0ACC0P1I5_RHOML</name>
<gene>
    <name evidence="1" type="ORF">RHMOL_Rhmol04G0178100</name>
</gene>
<reference evidence="1" key="1">
    <citation type="submission" date="2022-02" db="EMBL/GenBank/DDBJ databases">
        <title>Plant Genome Project.</title>
        <authorList>
            <person name="Zhang R.-G."/>
        </authorList>
    </citation>
    <scope>NUCLEOTIDE SEQUENCE</scope>
    <source>
        <strain evidence="1">AT1</strain>
    </source>
</reference>
<accession>A0ACC0P1I5</accession>
<organism evidence="1 2">
    <name type="scientific">Rhododendron molle</name>
    <name type="common">Chinese azalea</name>
    <name type="synonym">Azalea mollis</name>
    <dbReference type="NCBI Taxonomy" id="49168"/>
    <lineage>
        <taxon>Eukaryota</taxon>
        <taxon>Viridiplantae</taxon>
        <taxon>Streptophyta</taxon>
        <taxon>Embryophyta</taxon>
        <taxon>Tracheophyta</taxon>
        <taxon>Spermatophyta</taxon>
        <taxon>Magnoliopsida</taxon>
        <taxon>eudicotyledons</taxon>
        <taxon>Gunneridae</taxon>
        <taxon>Pentapetalae</taxon>
        <taxon>asterids</taxon>
        <taxon>Ericales</taxon>
        <taxon>Ericaceae</taxon>
        <taxon>Ericoideae</taxon>
        <taxon>Rhodoreae</taxon>
        <taxon>Rhododendron</taxon>
    </lineage>
</organism>
<dbReference type="Proteomes" id="UP001062846">
    <property type="component" value="Chromosome 4"/>
</dbReference>
<sequence length="82" mass="8642">MAKVPQGKRPATSNKVERRSTTGSRRPVERDTPSRVSNGIVLEGDVGGNEEVGGKGKREGGTIAHGGDECRQGKGGQRERGD</sequence>